<gene>
    <name evidence="1" type="ORF">KE626_22490</name>
</gene>
<proteinExistence type="predicted"/>
<protein>
    <submittedName>
        <fullName evidence="1">Uncharacterized protein</fullName>
    </submittedName>
</protein>
<keyword evidence="2" id="KW-1185">Reference proteome</keyword>
<evidence type="ECO:0000313" key="2">
    <source>
        <dbReference type="Proteomes" id="UP000676386"/>
    </source>
</evidence>
<dbReference type="EMBL" id="JAGTXB010000012">
    <property type="protein sequence ID" value="MBS0030111.1"/>
    <property type="molecule type" value="Genomic_DNA"/>
</dbReference>
<dbReference type="RefSeq" id="WP_211975250.1">
    <property type="nucleotide sequence ID" value="NZ_CBFHAM010000062.1"/>
</dbReference>
<dbReference type="Proteomes" id="UP000676386">
    <property type="component" value="Unassembled WGS sequence"/>
</dbReference>
<comment type="caution">
    <text evidence="1">The sequence shown here is derived from an EMBL/GenBank/DDBJ whole genome shotgun (WGS) entry which is preliminary data.</text>
</comment>
<accession>A0ABS5J4X7</accession>
<reference evidence="1 2" key="1">
    <citation type="submission" date="2021-04" db="EMBL/GenBank/DDBJ databases">
        <title>Chitinophaga sp. nov., isolated from the rhizosphere soil.</title>
        <authorList>
            <person name="He S."/>
        </authorList>
    </citation>
    <scope>NUCLEOTIDE SEQUENCE [LARGE SCALE GENOMIC DNA]</scope>
    <source>
        <strain evidence="1 2">2R12</strain>
    </source>
</reference>
<name>A0ABS5J4X7_9BACT</name>
<sequence length="125" mass="14826">MRKQMITVFLMLIWLCQLSGRYIVMLDFYVNQDYIAKNLCVNRNKPQMHCNGKCHLAKKMKEEDRRDQENPDRKTDNRMEIFYARLSYPDFLKPVFTNITHSYLTPHNTGTPIDQPSAVFRPPIA</sequence>
<evidence type="ECO:0000313" key="1">
    <source>
        <dbReference type="EMBL" id="MBS0030111.1"/>
    </source>
</evidence>
<organism evidence="1 2">
    <name type="scientific">Chitinophaga hostae</name>
    <dbReference type="NCBI Taxonomy" id="2831022"/>
    <lineage>
        <taxon>Bacteria</taxon>
        <taxon>Pseudomonadati</taxon>
        <taxon>Bacteroidota</taxon>
        <taxon>Chitinophagia</taxon>
        <taxon>Chitinophagales</taxon>
        <taxon>Chitinophagaceae</taxon>
        <taxon>Chitinophaga</taxon>
    </lineage>
</organism>